<name>A0A0D2PKT3_GOSRA</name>
<dbReference type="InterPro" id="IPR002885">
    <property type="entry name" value="PPR_rpt"/>
</dbReference>
<dbReference type="InterPro" id="IPR046960">
    <property type="entry name" value="PPR_At4g14850-like_plant"/>
</dbReference>
<dbReference type="PROSITE" id="PS51375">
    <property type="entry name" value="PPR"/>
    <property type="match status" value="1"/>
</dbReference>
<keyword evidence="4" id="KW-1185">Reference proteome</keyword>
<dbReference type="InterPro" id="IPR011990">
    <property type="entry name" value="TPR-like_helical_dom_sf"/>
</dbReference>
<reference evidence="3 4" key="1">
    <citation type="journal article" date="2012" name="Nature">
        <title>Repeated polyploidization of Gossypium genomes and the evolution of spinnable cotton fibres.</title>
        <authorList>
            <person name="Paterson A.H."/>
            <person name="Wendel J.F."/>
            <person name="Gundlach H."/>
            <person name="Guo H."/>
            <person name="Jenkins J."/>
            <person name="Jin D."/>
            <person name="Llewellyn D."/>
            <person name="Showmaker K.C."/>
            <person name="Shu S."/>
            <person name="Udall J."/>
            <person name="Yoo M.J."/>
            <person name="Byers R."/>
            <person name="Chen W."/>
            <person name="Doron-Faigenboim A."/>
            <person name="Duke M.V."/>
            <person name="Gong L."/>
            <person name="Grimwood J."/>
            <person name="Grover C."/>
            <person name="Grupp K."/>
            <person name="Hu G."/>
            <person name="Lee T.H."/>
            <person name="Li J."/>
            <person name="Lin L."/>
            <person name="Liu T."/>
            <person name="Marler B.S."/>
            <person name="Page J.T."/>
            <person name="Roberts A.W."/>
            <person name="Romanel E."/>
            <person name="Sanders W.S."/>
            <person name="Szadkowski E."/>
            <person name="Tan X."/>
            <person name="Tang H."/>
            <person name="Xu C."/>
            <person name="Wang J."/>
            <person name="Wang Z."/>
            <person name="Zhang D."/>
            <person name="Zhang L."/>
            <person name="Ashrafi H."/>
            <person name="Bedon F."/>
            <person name="Bowers J.E."/>
            <person name="Brubaker C.L."/>
            <person name="Chee P.W."/>
            <person name="Das S."/>
            <person name="Gingle A.R."/>
            <person name="Haigler C.H."/>
            <person name="Harker D."/>
            <person name="Hoffmann L.V."/>
            <person name="Hovav R."/>
            <person name="Jones D.C."/>
            <person name="Lemke C."/>
            <person name="Mansoor S."/>
            <person name="ur Rahman M."/>
            <person name="Rainville L.N."/>
            <person name="Rambani A."/>
            <person name="Reddy U.K."/>
            <person name="Rong J.K."/>
            <person name="Saranga Y."/>
            <person name="Scheffler B.E."/>
            <person name="Scheffler J.A."/>
            <person name="Stelly D.M."/>
            <person name="Triplett B.A."/>
            <person name="Van Deynze A."/>
            <person name="Vaslin M.F."/>
            <person name="Waghmare V.N."/>
            <person name="Walford S.A."/>
            <person name="Wright R.J."/>
            <person name="Zaki E.A."/>
            <person name="Zhang T."/>
            <person name="Dennis E.S."/>
            <person name="Mayer K.F."/>
            <person name="Peterson D.G."/>
            <person name="Rokhsar D.S."/>
            <person name="Wang X."/>
            <person name="Schmutz J."/>
        </authorList>
    </citation>
    <scope>NUCLEOTIDE SEQUENCE [LARGE SCALE GENOMIC DNA]</scope>
</reference>
<dbReference type="AlphaFoldDB" id="A0A0D2PKT3"/>
<feature type="repeat" description="PPR" evidence="2">
    <location>
        <begin position="107"/>
        <end position="142"/>
    </location>
</feature>
<dbReference type="GO" id="GO:0003723">
    <property type="term" value="F:RNA binding"/>
    <property type="evidence" value="ECO:0007669"/>
    <property type="project" value="InterPro"/>
</dbReference>
<dbReference type="EMBL" id="CM001744">
    <property type="protein sequence ID" value="KJB27623.1"/>
    <property type="molecule type" value="Genomic_DNA"/>
</dbReference>
<dbReference type="GO" id="GO:0009451">
    <property type="term" value="P:RNA modification"/>
    <property type="evidence" value="ECO:0007669"/>
    <property type="project" value="InterPro"/>
</dbReference>
<dbReference type="STRING" id="29730.A0A0D2PKT3"/>
<keyword evidence="1" id="KW-0677">Repeat</keyword>
<evidence type="ECO:0000313" key="3">
    <source>
        <dbReference type="EMBL" id="KJB27623.1"/>
    </source>
</evidence>
<dbReference type="NCBIfam" id="TIGR00756">
    <property type="entry name" value="PPR"/>
    <property type="match status" value="2"/>
</dbReference>
<gene>
    <name evidence="3" type="ORF">B456_005G013200</name>
</gene>
<evidence type="ECO:0000313" key="4">
    <source>
        <dbReference type="Proteomes" id="UP000032304"/>
    </source>
</evidence>
<evidence type="ECO:0000256" key="2">
    <source>
        <dbReference type="PROSITE-ProRule" id="PRU00708"/>
    </source>
</evidence>
<dbReference type="PANTHER" id="PTHR47926">
    <property type="entry name" value="PENTATRICOPEPTIDE REPEAT-CONTAINING PROTEIN"/>
    <property type="match status" value="1"/>
</dbReference>
<sequence length="184" mass="20041">MSTSSVDGSPTISVPELAWWHYKTRERKGRLNSEITYKYIFSASFMHAGSQTAGGSLVKACGSLGAIKQVSPYFDDDVVKSSLVDMYAKCGLPDDSRLVFDSIKLKNTASWTAIIYGYARKGRKEEALELFLRTALISGLIQSGNGVDAFGLFVKMRRQGISIIDPLVLSSIVGASANLTMLEI</sequence>
<accession>A0A0D2PKT3</accession>
<dbReference type="Proteomes" id="UP000032304">
    <property type="component" value="Chromosome 5"/>
</dbReference>
<evidence type="ECO:0000256" key="1">
    <source>
        <dbReference type="ARBA" id="ARBA00022737"/>
    </source>
</evidence>
<dbReference type="Pfam" id="PF01535">
    <property type="entry name" value="PPR"/>
    <property type="match status" value="3"/>
</dbReference>
<protein>
    <recommendedName>
        <fullName evidence="5">Pentatricopeptide repeat-containing protein</fullName>
    </recommendedName>
</protein>
<evidence type="ECO:0008006" key="5">
    <source>
        <dbReference type="Google" id="ProtNLM"/>
    </source>
</evidence>
<proteinExistence type="predicted"/>
<dbReference type="eggNOG" id="KOG4197">
    <property type="taxonomic scope" value="Eukaryota"/>
</dbReference>
<dbReference type="Gramene" id="KJB27623">
    <property type="protein sequence ID" value="KJB27623"/>
    <property type="gene ID" value="B456_005G013200"/>
</dbReference>
<dbReference type="Gene3D" id="1.25.40.10">
    <property type="entry name" value="Tetratricopeptide repeat domain"/>
    <property type="match status" value="1"/>
</dbReference>
<organism evidence="3 4">
    <name type="scientific">Gossypium raimondii</name>
    <name type="common">Peruvian cotton</name>
    <name type="synonym">Gossypium klotzschianum subsp. raimondii</name>
    <dbReference type="NCBI Taxonomy" id="29730"/>
    <lineage>
        <taxon>Eukaryota</taxon>
        <taxon>Viridiplantae</taxon>
        <taxon>Streptophyta</taxon>
        <taxon>Embryophyta</taxon>
        <taxon>Tracheophyta</taxon>
        <taxon>Spermatophyta</taxon>
        <taxon>Magnoliopsida</taxon>
        <taxon>eudicotyledons</taxon>
        <taxon>Gunneridae</taxon>
        <taxon>Pentapetalae</taxon>
        <taxon>rosids</taxon>
        <taxon>malvids</taxon>
        <taxon>Malvales</taxon>
        <taxon>Malvaceae</taxon>
        <taxon>Malvoideae</taxon>
        <taxon>Gossypium</taxon>
    </lineage>
</organism>